<sequence>MSSTTVKRKQYVIGYRGDDVLHYNPDYKYGGVAPLLPEGLRKYADGITGEDLVPLLPEGPRRMSISRTQSFLLVTRRAAARRIMQILKDTRYHNHTEFTVIPVGEFKREVKPVKHWNIERQYRVRRDGGKPGKYSAPDVWSRGIKLREGARKQADELNKAHAEDPTYQFKFRAVPVYA</sequence>
<name>A0A868BZ25_9CAUD</name>
<protein>
    <submittedName>
        <fullName evidence="1">Uncharacterized protein</fullName>
    </submittedName>
</protein>
<dbReference type="EMBL" id="MT951568">
    <property type="protein sequence ID" value="QOI69509.1"/>
    <property type="molecule type" value="Genomic_DNA"/>
</dbReference>
<evidence type="ECO:0000313" key="2">
    <source>
        <dbReference type="Proteomes" id="UP000671943"/>
    </source>
</evidence>
<gene>
    <name evidence="1" type="ORF">XaavBphi31_12</name>
</gene>
<dbReference type="Proteomes" id="UP000671943">
    <property type="component" value="Segment"/>
</dbReference>
<keyword evidence="2" id="KW-1185">Reference proteome</keyword>
<evidence type="ECO:0000313" key="1">
    <source>
        <dbReference type="EMBL" id="QOI69509.1"/>
    </source>
</evidence>
<organism evidence="1 2">
    <name type="scientific">Xanthomonas phage Xaa_vB_phi31</name>
    <dbReference type="NCBI Taxonomy" id="2776752"/>
    <lineage>
        <taxon>Viruses</taxon>
        <taxon>Duplodnaviria</taxon>
        <taxon>Heunggongvirae</taxon>
        <taxon>Uroviricota</taxon>
        <taxon>Caudoviricetes</taxon>
        <taxon>Autographivirales</taxon>
        <taxon>Autonotataviridae</taxon>
        <taxon>Gujervirinae</taxon>
        <taxon>Pazvirus</taxon>
        <taxon>Pazvirus 31</taxon>
    </lineage>
</organism>
<accession>A0A868BZ25</accession>
<proteinExistence type="predicted"/>
<reference evidence="1" key="1">
    <citation type="submission" date="2020-08" db="EMBL/GenBank/DDBJ databases">
        <authorList>
            <person name="Nguyen N.T.T."/>
            <person name="Holtappels D."/>
            <person name="Doan T.T.K."/>
            <person name="Pham H.K.N."/>
            <person name="Wagemans J."/>
        </authorList>
    </citation>
    <scope>NUCLEOTIDE SEQUENCE</scope>
</reference>